<dbReference type="InterPro" id="IPR044925">
    <property type="entry name" value="His-Me_finger_sf"/>
</dbReference>
<protein>
    <submittedName>
        <fullName evidence="1">PROTEIN/DNA Complex catalytic motif, Helix-turn-helix DNA</fullName>
    </submittedName>
</protein>
<dbReference type="SUPFAM" id="SSF54060">
    <property type="entry name" value="His-Me finger endonucleases"/>
    <property type="match status" value="1"/>
</dbReference>
<evidence type="ECO:0000313" key="1">
    <source>
        <dbReference type="EMBL" id="DAE20861.1"/>
    </source>
</evidence>
<organism evidence="1">
    <name type="scientific">Siphoviridae sp. ctWhx86</name>
    <dbReference type="NCBI Taxonomy" id="2826362"/>
    <lineage>
        <taxon>Viruses</taxon>
        <taxon>Duplodnaviria</taxon>
        <taxon>Heunggongvirae</taxon>
        <taxon>Uroviricota</taxon>
        <taxon>Caudoviricetes</taxon>
    </lineage>
</organism>
<dbReference type="EMBL" id="BK015702">
    <property type="protein sequence ID" value="DAE20861.1"/>
    <property type="molecule type" value="Genomic_DNA"/>
</dbReference>
<name>A0A8S5QQ26_9CAUD</name>
<sequence length="74" mass="8947">MDRMVQISKYLPEIKDRYFICENGDLYTDFGKKKMKDSLKNGYVKNDLVLKDGTNHFYFRHRLVLICFNKVDNY</sequence>
<reference evidence="1" key="1">
    <citation type="journal article" date="2021" name="Proc. Natl. Acad. Sci. U.S.A.">
        <title>A Catalog of Tens of Thousands of Viruses from Human Metagenomes Reveals Hidden Associations with Chronic Diseases.</title>
        <authorList>
            <person name="Tisza M.J."/>
            <person name="Buck C.B."/>
        </authorList>
    </citation>
    <scope>NUCLEOTIDE SEQUENCE</scope>
    <source>
        <strain evidence="1">CtWhx86</strain>
    </source>
</reference>
<accession>A0A8S5QQ26</accession>
<proteinExistence type="predicted"/>